<dbReference type="PROSITE" id="PS50850">
    <property type="entry name" value="MFS"/>
    <property type="match status" value="1"/>
</dbReference>
<dbReference type="AlphaFoldDB" id="A0A6L3N6G2"/>
<dbReference type="Gene3D" id="1.20.1250.20">
    <property type="entry name" value="MFS general substrate transporter like domains"/>
    <property type="match status" value="1"/>
</dbReference>
<dbReference type="CDD" id="cd17370">
    <property type="entry name" value="MFS_MJ1317_like"/>
    <property type="match status" value="1"/>
</dbReference>
<reference evidence="9 10" key="1">
    <citation type="submission" date="2018-08" db="EMBL/GenBank/DDBJ databases">
        <title>Comparative analysis of Burkholderia isolates from Puerto Rico.</title>
        <authorList>
            <person name="Hall C."/>
            <person name="Sahl J."/>
            <person name="Wagner D."/>
        </authorList>
    </citation>
    <scope>NUCLEOTIDE SEQUENCE [LARGE SCALE GENOMIC DNA]</scope>
    <source>
        <strain evidence="9 10">Bp8966</strain>
    </source>
</reference>
<comment type="subcellular location">
    <subcellularLocation>
        <location evidence="1">Membrane</location>
        <topology evidence="1">Multi-pass membrane protein</topology>
    </subcellularLocation>
</comment>
<name>A0A6L3N6G2_9BURK</name>
<reference evidence="8 11" key="2">
    <citation type="submission" date="2019-09" db="EMBL/GenBank/DDBJ databases">
        <title>Draft genome sequences of 48 bacterial type strains from the CCUG.</title>
        <authorList>
            <person name="Tunovic T."/>
            <person name="Pineiro-Iglesias B."/>
            <person name="Unosson C."/>
            <person name="Inganas E."/>
            <person name="Ohlen M."/>
            <person name="Cardew S."/>
            <person name="Jensie-Markopoulos S."/>
            <person name="Salva-Serra F."/>
            <person name="Jaen-Luchoro D."/>
            <person name="Karlsson R."/>
            <person name="Svensson-Stadler L."/>
            <person name="Chun J."/>
            <person name="Moore E."/>
        </authorList>
    </citation>
    <scope>NUCLEOTIDE SEQUENCE [LARGE SCALE GENOMIC DNA]</scope>
    <source>
        <strain evidence="8 11">CCUG 65686</strain>
    </source>
</reference>
<evidence type="ECO:0000259" key="7">
    <source>
        <dbReference type="PROSITE" id="PS50850"/>
    </source>
</evidence>
<feature type="transmembrane region" description="Helical" evidence="6">
    <location>
        <begin position="388"/>
        <end position="410"/>
    </location>
</feature>
<dbReference type="SUPFAM" id="SSF103473">
    <property type="entry name" value="MFS general substrate transporter"/>
    <property type="match status" value="1"/>
</dbReference>
<dbReference type="GO" id="GO:0016020">
    <property type="term" value="C:membrane"/>
    <property type="evidence" value="ECO:0007669"/>
    <property type="project" value="UniProtKB-SubCell"/>
</dbReference>
<dbReference type="PANTHER" id="PTHR23518:SF2">
    <property type="entry name" value="MAJOR FACILITATOR SUPERFAMILY TRANSPORTER"/>
    <property type="match status" value="1"/>
</dbReference>
<dbReference type="Proteomes" id="UP000473470">
    <property type="component" value="Unassembled WGS sequence"/>
</dbReference>
<dbReference type="InterPro" id="IPR036259">
    <property type="entry name" value="MFS_trans_sf"/>
</dbReference>
<evidence type="ECO:0000256" key="3">
    <source>
        <dbReference type="ARBA" id="ARBA00022989"/>
    </source>
</evidence>
<dbReference type="InterPro" id="IPR011701">
    <property type="entry name" value="MFS"/>
</dbReference>
<evidence type="ECO:0000256" key="2">
    <source>
        <dbReference type="ARBA" id="ARBA00022692"/>
    </source>
</evidence>
<feature type="transmembrane region" description="Helical" evidence="6">
    <location>
        <begin position="189"/>
        <end position="207"/>
    </location>
</feature>
<evidence type="ECO:0000256" key="1">
    <source>
        <dbReference type="ARBA" id="ARBA00004141"/>
    </source>
</evidence>
<feature type="transmembrane region" description="Helical" evidence="6">
    <location>
        <begin position="265"/>
        <end position="285"/>
    </location>
</feature>
<accession>A0A6L3N6G2</accession>
<organism evidence="8 11">
    <name type="scientific">Burkholderia stagnalis</name>
    <dbReference type="NCBI Taxonomy" id="1503054"/>
    <lineage>
        <taxon>Bacteria</taxon>
        <taxon>Pseudomonadati</taxon>
        <taxon>Pseudomonadota</taxon>
        <taxon>Betaproteobacteria</taxon>
        <taxon>Burkholderiales</taxon>
        <taxon>Burkholderiaceae</taxon>
        <taxon>Burkholderia</taxon>
        <taxon>Burkholderia cepacia complex</taxon>
    </lineage>
</organism>
<dbReference type="InterPro" id="IPR020846">
    <property type="entry name" value="MFS_dom"/>
</dbReference>
<dbReference type="Proteomes" id="UP000281098">
    <property type="component" value="Unassembled WGS sequence"/>
</dbReference>
<feature type="transmembrane region" description="Helical" evidence="6">
    <location>
        <begin position="71"/>
        <end position="94"/>
    </location>
</feature>
<evidence type="ECO:0000313" key="8">
    <source>
        <dbReference type="EMBL" id="KAB0641041.1"/>
    </source>
</evidence>
<dbReference type="InterPro" id="IPR005829">
    <property type="entry name" value="Sugar_transporter_CS"/>
</dbReference>
<dbReference type="PROSITE" id="PS00216">
    <property type="entry name" value="SUGAR_TRANSPORT_1"/>
    <property type="match status" value="1"/>
</dbReference>
<gene>
    <name evidence="9" type="ORF">DF017_06275</name>
    <name evidence="8" type="ORF">F7R25_03200</name>
</gene>
<evidence type="ECO:0000256" key="5">
    <source>
        <dbReference type="SAM" id="MobiDB-lite"/>
    </source>
</evidence>
<feature type="transmembrane region" description="Helical" evidence="6">
    <location>
        <begin position="213"/>
        <end position="232"/>
    </location>
</feature>
<feature type="transmembrane region" description="Helical" evidence="6">
    <location>
        <begin position="328"/>
        <end position="345"/>
    </location>
</feature>
<keyword evidence="3 6" id="KW-1133">Transmembrane helix</keyword>
<dbReference type="EMBL" id="QTPM01000005">
    <property type="protein sequence ID" value="RQY97106.1"/>
    <property type="molecule type" value="Genomic_DNA"/>
</dbReference>
<dbReference type="GO" id="GO:0022857">
    <property type="term" value="F:transmembrane transporter activity"/>
    <property type="evidence" value="ECO:0007669"/>
    <property type="project" value="InterPro"/>
</dbReference>
<sequence>MPPRATLVLSVLYRPHAVDRPSRWRSRPRPHAARQGVPMESRTAVSSRPAIPRTVWALGYVSLLMDLSSELVHALLPVYLVTTMGMSVAALGVLEGAAEATALLVRIFSGALSDWLGRRKALLLAGYGLAALTKPLFPLAHGPGLVIAARLVDRFGKGIRGAPRDALVADVAPPEIRGACFGLRQSMDTVGAVGGPLLAIALMFAFADQIRTVLWFASIPAFATLAVLLFGVREPDAAAAGRAGAARPFRSPLDLRALRAFSGRYWFVVAIGATFTLARFSEAFLVLRAQQTGMDVAWVPSVMVVMSAAYALAAYPVGVVSDRLDRRALLAIGMALLIGADLLLGTRADVATVLTGVAVWGLHMGFTQGILAAMVADTAPAEWRGTAFGLFNLAAGLAMLLASVIAGWVWQRFGAPAMFFTGAAIVLVPLAMCGFAPGRNAG</sequence>
<feature type="domain" description="Major facilitator superfamily (MFS) profile" evidence="7">
    <location>
        <begin position="54"/>
        <end position="441"/>
    </location>
</feature>
<proteinExistence type="predicted"/>
<dbReference type="EMBL" id="VZOK01000003">
    <property type="protein sequence ID" value="KAB0641041.1"/>
    <property type="molecule type" value="Genomic_DNA"/>
</dbReference>
<evidence type="ECO:0000313" key="10">
    <source>
        <dbReference type="Proteomes" id="UP000281098"/>
    </source>
</evidence>
<feature type="transmembrane region" description="Helical" evidence="6">
    <location>
        <begin position="416"/>
        <end position="436"/>
    </location>
</feature>
<evidence type="ECO:0000256" key="6">
    <source>
        <dbReference type="SAM" id="Phobius"/>
    </source>
</evidence>
<keyword evidence="10" id="KW-1185">Reference proteome</keyword>
<dbReference type="PANTHER" id="PTHR23518">
    <property type="entry name" value="C-METHYLTRANSFERASE"/>
    <property type="match status" value="1"/>
</dbReference>
<keyword evidence="4 6" id="KW-0472">Membrane</keyword>
<feature type="compositionally biased region" description="Basic residues" evidence="5">
    <location>
        <begin position="23"/>
        <end position="32"/>
    </location>
</feature>
<feature type="transmembrane region" description="Helical" evidence="6">
    <location>
        <begin position="297"/>
        <end position="316"/>
    </location>
</feature>
<evidence type="ECO:0000313" key="9">
    <source>
        <dbReference type="EMBL" id="RQY97106.1"/>
    </source>
</evidence>
<feature type="transmembrane region" description="Helical" evidence="6">
    <location>
        <begin position="357"/>
        <end position="376"/>
    </location>
</feature>
<comment type="caution">
    <text evidence="8">The sequence shown here is derived from an EMBL/GenBank/DDBJ whole genome shotgun (WGS) entry which is preliminary data.</text>
</comment>
<protein>
    <submittedName>
        <fullName evidence="8">MFS transporter</fullName>
    </submittedName>
</protein>
<evidence type="ECO:0000256" key="4">
    <source>
        <dbReference type="ARBA" id="ARBA00023136"/>
    </source>
</evidence>
<evidence type="ECO:0000313" key="11">
    <source>
        <dbReference type="Proteomes" id="UP000473470"/>
    </source>
</evidence>
<feature type="region of interest" description="Disordered" evidence="5">
    <location>
        <begin position="22"/>
        <end position="41"/>
    </location>
</feature>
<keyword evidence="2 6" id="KW-0812">Transmembrane</keyword>
<dbReference type="Pfam" id="PF07690">
    <property type="entry name" value="MFS_1"/>
    <property type="match status" value="1"/>
</dbReference>